<proteinExistence type="predicted"/>
<dbReference type="EMBL" id="JAHKRT010000005">
    <property type="protein sequence ID" value="MBU3078356.1"/>
    <property type="molecule type" value="Genomic_DNA"/>
</dbReference>
<reference evidence="2 3" key="1">
    <citation type="submission" date="2021-06" db="EMBL/GenBank/DDBJ databases">
        <title>Sphingomonas sp. XMGL2, whole genome shotgun sequencing project.</title>
        <authorList>
            <person name="Zhao G."/>
            <person name="Shen L."/>
        </authorList>
    </citation>
    <scope>NUCLEOTIDE SEQUENCE [LARGE SCALE GENOMIC DNA]</scope>
    <source>
        <strain evidence="2 3">XMGL2</strain>
    </source>
</reference>
<keyword evidence="2" id="KW-0378">Hydrolase</keyword>
<dbReference type="InterPro" id="IPR000073">
    <property type="entry name" value="AB_hydrolase_1"/>
</dbReference>
<dbReference type="PANTHER" id="PTHR43194:SF2">
    <property type="entry name" value="PEROXISOMAL MEMBRANE PROTEIN LPX1"/>
    <property type="match status" value="1"/>
</dbReference>
<organism evidence="2 3">
    <name type="scientific">Sphingomonas quercus</name>
    <dbReference type="NCBI Taxonomy" id="2842451"/>
    <lineage>
        <taxon>Bacteria</taxon>
        <taxon>Pseudomonadati</taxon>
        <taxon>Pseudomonadota</taxon>
        <taxon>Alphaproteobacteria</taxon>
        <taxon>Sphingomonadales</taxon>
        <taxon>Sphingomonadaceae</taxon>
        <taxon>Sphingomonas</taxon>
    </lineage>
</organism>
<accession>A0ABS6BKL5</accession>
<dbReference type="RefSeq" id="WP_216324442.1">
    <property type="nucleotide sequence ID" value="NZ_JAHKRT010000005.1"/>
</dbReference>
<comment type="caution">
    <text evidence="2">The sequence shown here is derived from an EMBL/GenBank/DDBJ whole genome shotgun (WGS) entry which is preliminary data.</text>
</comment>
<dbReference type="GO" id="GO:0016787">
    <property type="term" value="F:hydrolase activity"/>
    <property type="evidence" value="ECO:0007669"/>
    <property type="project" value="UniProtKB-KW"/>
</dbReference>
<gene>
    <name evidence="2" type="ORF">KOF26_10790</name>
</gene>
<evidence type="ECO:0000313" key="3">
    <source>
        <dbReference type="Proteomes" id="UP000776276"/>
    </source>
</evidence>
<evidence type="ECO:0000259" key="1">
    <source>
        <dbReference type="Pfam" id="PF12697"/>
    </source>
</evidence>
<dbReference type="Proteomes" id="UP000776276">
    <property type="component" value="Unassembled WGS sequence"/>
</dbReference>
<feature type="domain" description="AB hydrolase-1" evidence="1">
    <location>
        <begin position="32"/>
        <end position="245"/>
    </location>
</feature>
<dbReference type="InterPro" id="IPR050228">
    <property type="entry name" value="Carboxylesterase_BioH"/>
</dbReference>
<dbReference type="Pfam" id="PF12697">
    <property type="entry name" value="Abhydrolase_6"/>
    <property type="match status" value="1"/>
</dbReference>
<evidence type="ECO:0000313" key="2">
    <source>
        <dbReference type="EMBL" id="MBU3078356.1"/>
    </source>
</evidence>
<protein>
    <submittedName>
        <fullName evidence="2">Alpha/beta hydrolase</fullName>
    </submittedName>
</protein>
<dbReference type="PANTHER" id="PTHR43194">
    <property type="entry name" value="HYDROLASE ALPHA/BETA FOLD FAMILY"/>
    <property type="match status" value="1"/>
</dbReference>
<name>A0ABS6BKL5_9SPHN</name>
<sequence>MASSPTDLPVNFFTARDGTRLAWREMGEGRPLVLIHGYFSTAYVNWIKYGHAAAIAARGIRVLMPDLRGHGDSDKPHDLAAYPPDVLRDDGFDFVAHLGLGAGDYDLAGYSLGGRTSLRMLASGARPERAVLCGMGLDGIVNTAGRGGYFRHVLTHLGSFQRGTPEWLTEAFLKTTGGDPVALLNILETFVDTSRAALAALDLPLLVVTGEDDDDNGSAEALAEAIPDARYQSIPGNHMSAVTRPELGRAIGDFLVRD</sequence>
<keyword evidence="3" id="KW-1185">Reference proteome</keyword>